<evidence type="ECO:0000256" key="9">
    <source>
        <dbReference type="ARBA" id="ARBA00023054"/>
    </source>
</evidence>
<dbReference type="GO" id="GO:0005524">
    <property type="term" value="F:ATP binding"/>
    <property type="evidence" value="ECO:0007669"/>
    <property type="project" value="UniProtKB-UniRule"/>
</dbReference>
<dbReference type="GO" id="GO:0006364">
    <property type="term" value="P:rRNA processing"/>
    <property type="evidence" value="ECO:0007669"/>
    <property type="project" value="UniProtKB-KW"/>
</dbReference>
<evidence type="ECO:0000256" key="15">
    <source>
        <dbReference type="PROSITE-ProRule" id="PRU00552"/>
    </source>
</evidence>
<evidence type="ECO:0000256" key="2">
    <source>
        <dbReference type="ARBA" id="ARBA00022517"/>
    </source>
</evidence>
<comment type="caution">
    <text evidence="22">The sequence shown here is derived from an EMBL/GenBank/DDBJ whole genome shotgun (WGS) entry which is preliminary data.</text>
</comment>
<evidence type="ECO:0000256" key="7">
    <source>
        <dbReference type="ARBA" id="ARBA00022840"/>
    </source>
</evidence>
<dbReference type="InterPro" id="IPR011545">
    <property type="entry name" value="DEAD/DEAH_box_helicase_dom"/>
</dbReference>
<dbReference type="Pfam" id="PF13959">
    <property type="entry name" value="CTE_SPB4"/>
    <property type="match status" value="1"/>
</dbReference>
<evidence type="ECO:0000259" key="21">
    <source>
        <dbReference type="PROSITE" id="PS51195"/>
    </source>
</evidence>
<evidence type="ECO:0000256" key="18">
    <source>
        <dbReference type="SAM" id="MobiDB-lite"/>
    </source>
</evidence>
<feature type="compositionally biased region" description="Basic and acidic residues" evidence="18">
    <location>
        <begin position="576"/>
        <end position="614"/>
    </location>
</feature>
<dbReference type="VEuPathDB" id="FungiDB:EYZ11_000317"/>
<keyword evidence="7 16" id="KW-0067">ATP-binding</keyword>
<comment type="subunit">
    <text evidence="13">Component of pre-60S ribosomal complexes.</text>
</comment>
<dbReference type="CDD" id="cd22249">
    <property type="entry name" value="UDM1_RNF168_RNF169-like"/>
    <property type="match status" value="1"/>
</dbReference>
<dbReference type="SMART" id="SM00490">
    <property type="entry name" value="HELICc"/>
    <property type="match status" value="1"/>
</dbReference>
<dbReference type="EC" id="3.6.4.13" evidence="17"/>
<dbReference type="EMBL" id="QUQM01000007">
    <property type="protein sequence ID" value="KAA8646431.1"/>
    <property type="molecule type" value="Genomic_DNA"/>
</dbReference>
<evidence type="ECO:0000256" key="16">
    <source>
        <dbReference type="RuleBase" id="RU000492"/>
    </source>
</evidence>
<organism evidence="22 23">
    <name type="scientific">Aspergillus tanneri</name>
    <dbReference type="NCBI Taxonomy" id="1220188"/>
    <lineage>
        <taxon>Eukaryota</taxon>
        <taxon>Fungi</taxon>
        <taxon>Dikarya</taxon>
        <taxon>Ascomycota</taxon>
        <taxon>Pezizomycotina</taxon>
        <taxon>Eurotiomycetes</taxon>
        <taxon>Eurotiomycetidae</taxon>
        <taxon>Eurotiales</taxon>
        <taxon>Aspergillaceae</taxon>
        <taxon>Aspergillus</taxon>
        <taxon>Aspergillus subgen. Circumdati</taxon>
    </lineage>
</organism>
<keyword evidence="5 16" id="KW-0378">Hydrolase</keyword>
<comment type="subcellular location">
    <subcellularLocation>
        <location evidence="1">Nucleus</location>
        <location evidence="1">Nucleolus</location>
    </subcellularLocation>
</comment>
<dbReference type="GeneID" id="54330563"/>
<keyword evidence="9" id="KW-0175">Coiled coil</keyword>
<feature type="domain" description="Helicase ATP-binding" evidence="19">
    <location>
        <begin position="45"/>
        <end position="248"/>
    </location>
</feature>
<accession>A0A5M9MHH4</accession>
<feature type="compositionally biased region" description="Basic and acidic residues" evidence="18">
    <location>
        <begin position="628"/>
        <end position="640"/>
    </location>
</feature>
<dbReference type="InterPro" id="IPR027417">
    <property type="entry name" value="P-loop_NTPase"/>
</dbReference>
<dbReference type="VEuPathDB" id="FungiDB:EYZ11_000302"/>
<dbReference type="InterPro" id="IPR014001">
    <property type="entry name" value="Helicase_ATP-bd"/>
</dbReference>
<evidence type="ECO:0000256" key="3">
    <source>
        <dbReference type="ARBA" id="ARBA00022552"/>
    </source>
</evidence>
<dbReference type="RefSeq" id="XP_033425792.1">
    <property type="nucleotide sequence ID" value="XM_033572477.1"/>
</dbReference>
<dbReference type="InterPro" id="IPR000629">
    <property type="entry name" value="RNA-helicase_DEAD-box_CS"/>
</dbReference>
<keyword evidence="6 16" id="KW-0347">Helicase</keyword>
<dbReference type="CDD" id="cd17960">
    <property type="entry name" value="DEADc_DDX55"/>
    <property type="match status" value="1"/>
</dbReference>
<comment type="catalytic activity">
    <reaction evidence="14 17">
        <text>ATP + H2O = ADP + phosphate + H(+)</text>
        <dbReference type="Rhea" id="RHEA:13065"/>
        <dbReference type="ChEBI" id="CHEBI:15377"/>
        <dbReference type="ChEBI" id="CHEBI:15378"/>
        <dbReference type="ChEBI" id="CHEBI:30616"/>
        <dbReference type="ChEBI" id="CHEBI:43474"/>
        <dbReference type="ChEBI" id="CHEBI:456216"/>
        <dbReference type="EC" id="3.6.4.13"/>
    </reaction>
</comment>
<dbReference type="Gene3D" id="3.40.50.300">
    <property type="entry name" value="P-loop containing nucleotide triphosphate hydrolases"/>
    <property type="match status" value="2"/>
</dbReference>
<dbReference type="SMART" id="SM00487">
    <property type="entry name" value="DEXDc"/>
    <property type="match status" value="1"/>
</dbReference>
<dbReference type="OrthoDB" id="7396459at2759"/>
<evidence type="ECO:0000313" key="23">
    <source>
        <dbReference type="Proteomes" id="UP000324241"/>
    </source>
</evidence>
<gene>
    <name evidence="22" type="primary">SPB4</name>
    <name evidence="22" type="ORF">ATNIH1004_007861</name>
</gene>
<dbReference type="Pfam" id="PF23681">
    <property type="entry name" value="CTT_SPB4"/>
    <property type="match status" value="1"/>
</dbReference>
<evidence type="ECO:0000256" key="17">
    <source>
        <dbReference type="RuleBase" id="RU365068"/>
    </source>
</evidence>
<evidence type="ECO:0000259" key="20">
    <source>
        <dbReference type="PROSITE" id="PS51194"/>
    </source>
</evidence>
<dbReference type="Pfam" id="PF00271">
    <property type="entry name" value="Helicase_C"/>
    <property type="match status" value="1"/>
</dbReference>
<dbReference type="SMART" id="SM01178">
    <property type="entry name" value="DUF4217"/>
    <property type="match status" value="1"/>
</dbReference>
<sequence length="640" mass="71527">MAPKPPAGTSSRAWDAVTPPLSEWVLDAVSSMGFSRMTPVQASTIPLFMAHKDVVVEAVTGSGKTLSFLIPVVEKLLRLEEPIKKHHVGAIVISPTRELALQIYTVLKSLLAFHPPSASVLNLSDDDAHRQKESSSTLKVVPQLLLGGTTSPAEDLSTFLKQSPNLLVSTPGRLLELLSSPHVHCPQSSFEMLVLDEADRLLDLGFKETLQNILRRLPKQRRTGLFSASISEAVDQIVRVGLRNPVKVMVKVKGTSGVQDKRTPASLQMTYLTVPPLHKFFALKHILSSVQPTPQKTIFFVSTCSGVDYLSAILPLLMGDDFQLIPLHGKHPANVREKNFNRFINSHTPAILLTTDVASRGLDIPSVDLVVQIDPPSDPKTFIHRCGRAGRAGRRGLSVVMLHPGHEEDYVSFLEVRKTPVIPFPQPISISDTEAAASMNVARKAVLKDRALHDRGQKAFVSWLRSYSKHQASSIFRVADLDWEALGKAWGLLKLPKMPELKKFTGDKTLGVDITWDTYAYKDKQREKRRLEVLQETAESGGHQESSNKRRASESLAWSNKIENKNKKLKRREQKHARQERDRWEKMTEEERQKARETEKLVAQIREKNEEERRLRRAATKAGAGMSGEDKGDEFHGFDD</sequence>
<dbReference type="PROSITE" id="PS51194">
    <property type="entry name" value="HELICASE_CTER"/>
    <property type="match status" value="1"/>
</dbReference>
<evidence type="ECO:0000256" key="6">
    <source>
        <dbReference type="ARBA" id="ARBA00022806"/>
    </source>
</evidence>
<evidence type="ECO:0000256" key="10">
    <source>
        <dbReference type="ARBA" id="ARBA00023242"/>
    </source>
</evidence>
<dbReference type="PROSITE" id="PS51192">
    <property type="entry name" value="HELICASE_ATP_BIND_1"/>
    <property type="match status" value="1"/>
</dbReference>
<dbReference type="Proteomes" id="UP000324241">
    <property type="component" value="Unassembled WGS sequence"/>
</dbReference>
<dbReference type="Pfam" id="PF00270">
    <property type="entry name" value="DEAD"/>
    <property type="match status" value="1"/>
</dbReference>
<evidence type="ECO:0000256" key="14">
    <source>
        <dbReference type="ARBA" id="ARBA00047984"/>
    </source>
</evidence>
<dbReference type="GO" id="GO:0005730">
    <property type="term" value="C:nucleolus"/>
    <property type="evidence" value="ECO:0007669"/>
    <property type="project" value="UniProtKB-SubCell"/>
</dbReference>
<comment type="similarity">
    <text evidence="12">Belongs to the DEAD box helicase family. DDX55/SPB4 subfamily.</text>
</comment>
<feature type="domain" description="DEAD-box RNA helicase Q" evidence="21">
    <location>
        <begin position="14"/>
        <end position="42"/>
    </location>
</feature>
<dbReference type="GO" id="GO:0003723">
    <property type="term" value="F:RNA binding"/>
    <property type="evidence" value="ECO:0007669"/>
    <property type="project" value="UniProtKB-UniRule"/>
</dbReference>
<feature type="short sequence motif" description="Q motif" evidence="15">
    <location>
        <begin position="14"/>
        <end position="42"/>
    </location>
</feature>
<keyword evidence="2" id="KW-0690">Ribosome biogenesis</keyword>
<dbReference type="GO" id="GO:0003724">
    <property type="term" value="F:RNA helicase activity"/>
    <property type="evidence" value="ECO:0007669"/>
    <property type="project" value="UniProtKB-EC"/>
</dbReference>
<dbReference type="InterPro" id="IPR001650">
    <property type="entry name" value="Helicase_C-like"/>
</dbReference>
<dbReference type="GO" id="GO:0016887">
    <property type="term" value="F:ATP hydrolysis activity"/>
    <property type="evidence" value="ECO:0007669"/>
    <property type="project" value="RHEA"/>
</dbReference>
<name>A0A5M9MHH4_9EURO</name>
<evidence type="ECO:0000256" key="8">
    <source>
        <dbReference type="ARBA" id="ARBA00022884"/>
    </source>
</evidence>
<dbReference type="PANTHER" id="PTHR24031">
    <property type="entry name" value="RNA HELICASE"/>
    <property type="match status" value="1"/>
</dbReference>
<evidence type="ECO:0000256" key="5">
    <source>
        <dbReference type="ARBA" id="ARBA00022801"/>
    </source>
</evidence>
<dbReference type="SUPFAM" id="SSF52540">
    <property type="entry name" value="P-loop containing nucleoside triphosphate hydrolases"/>
    <property type="match status" value="1"/>
</dbReference>
<evidence type="ECO:0000259" key="19">
    <source>
        <dbReference type="PROSITE" id="PS51192"/>
    </source>
</evidence>
<comment type="function">
    <text evidence="11">ATP-binding RNA helicase involved in the biogenesis of 60S ribosomal subunits. Binds 90S pre-ribosomal particles and dissociates from pre-60S ribosomal particles after processing of 27SB pre-rRNA. Required for the normal formation of 18S rRNA through the processing of pre-rRNAs at sites A0, A1 and A2, and the normal formation of 25S and 5.8S rRNAs through the processing of pre-rRNAs at sites C1 and C2.</text>
</comment>
<proteinExistence type="inferred from homology"/>
<dbReference type="CDD" id="cd18787">
    <property type="entry name" value="SF2_C_DEAD"/>
    <property type="match status" value="1"/>
</dbReference>
<keyword evidence="8 17" id="KW-0694">RNA-binding</keyword>
<feature type="domain" description="Helicase C-terminal" evidence="20">
    <location>
        <begin position="282"/>
        <end position="436"/>
    </location>
</feature>
<dbReference type="InterPro" id="IPR025313">
    <property type="entry name" value="SPB4-like_CTE"/>
</dbReference>
<feature type="region of interest" description="Disordered" evidence="18">
    <location>
        <begin position="535"/>
        <end position="640"/>
    </location>
</feature>
<reference evidence="22 23" key="1">
    <citation type="submission" date="2019-08" db="EMBL/GenBank/DDBJ databases">
        <title>The genome sequence of a newly discovered highly antifungal drug resistant Aspergillus species, Aspergillus tanneri NIH 1004.</title>
        <authorList>
            <person name="Mounaud S."/>
            <person name="Singh I."/>
            <person name="Joardar V."/>
            <person name="Pakala S."/>
            <person name="Pakala S."/>
            <person name="Venepally P."/>
            <person name="Chung J.K."/>
            <person name="Losada L."/>
            <person name="Nierman W.C."/>
        </authorList>
    </citation>
    <scope>NUCLEOTIDE SEQUENCE [LARGE SCALE GENOMIC DNA]</scope>
    <source>
        <strain evidence="22 23">NIH1004</strain>
    </source>
</reference>
<dbReference type="InterPro" id="IPR014014">
    <property type="entry name" value="RNA_helicase_DEAD_Q_motif"/>
</dbReference>
<dbReference type="PROSITE" id="PS00039">
    <property type="entry name" value="DEAD_ATP_HELICASE"/>
    <property type="match status" value="1"/>
</dbReference>
<evidence type="ECO:0000256" key="13">
    <source>
        <dbReference type="ARBA" id="ARBA00038757"/>
    </source>
</evidence>
<evidence type="ECO:0000256" key="12">
    <source>
        <dbReference type="ARBA" id="ARBA00038002"/>
    </source>
</evidence>
<evidence type="ECO:0000313" key="22">
    <source>
        <dbReference type="EMBL" id="KAA8646431.1"/>
    </source>
</evidence>
<comment type="domain">
    <text evidence="17">The Q motif is unique to and characteristic of the DEAD box family of RNA helicases and controls ATP binding and hydrolysis.</text>
</comment>
<protein>
    <recommendedName>
        <fullName evidence="17">ATP-dependent RNA helicase</fullName>
        <ecNumber evidence="17">3.6.4.13</ecNumber>
    </recommendedName>
</protein>
<keyword evidence="3" id="KW-0698">rRNA processing</keyword>
<keyword evidence="10" id="KW-0539">Nucleus</keyword>
<evidence type="ECO:0000256" key="1">
    <source>
        <dbReference type="ARBA" id="ARBA00004604"/>
    </source>
</evidence>
<dbReference type="InterPro" id="IPR056330">
    <property type="entry name" value="CTT_SPB4"/>
</dbReference>
<keyword evidence="4 16" id="KW-0547">Nucleotide-binding</keyword>
<dbReference type="PROSITE" id="PS51195">
    <property type="entry name" value="Q_MOTIF"/>
    <property type="match status" value="1"/>
</dbReference>
<dbReference type="AlphaFoldDB" id="A0A5M9MHH4"/>
<evidence type="ECO:0000256" key="11">
    <source>
        <dbReference type="ARBA" id="ARBA00037566"/>
    </source>
</evidence>
<evidence type="ECO:0000256" key="4">
    <source>
        <dbReference type="ARBA" id="ARBA00022741"/>
    </source>
</evidence>
<comment type="function">
    <text evidence="17">RNA helicase.</text>
</comment>